<proteinExistence type="predicted"/>
<gene>
    <name evidence="2" type="ORF">JYK14_16235</name>
</gene>
<protein>
    <submittedName>
        <fullName evidence="2">DUF177 domain-containing protein</fullName>
    </submittedName>
</protein>
<feature type="region of interest" description="Disordered" evidence="1">
    <location>
        <begin position="133"/>
        <end position="163"/>
    </location>
</feature>
<dbReference type="EMBL" id="JAFIRR010000101">
    <property type="protein sequence ID" value="MCO6417698.1"/>
    <property type="molecule type" value="Genomic_DNA"/>
</dbReference>
<evidence type="ECO:0000313" key="3">
    <source>
        <dbReference type="Proteomes" id="UP001523392"/>
    </source>
</evidence>
<reference evidence="2 3" key="1">
    <citation type="submission" date="2021-12" db="EMBL/GenBank/DDBJ databases">
        <title>Siccirubricoccus leaddurans sp. nov., a high concentration Zn2+ tolerance bacterium.</title>
        <authorList>
            <person name="Cao Y."/>
        </authorList>
    </citation>
    <scope>NUCLEOTIDE SEQUENCE [LARGE SCALE GENOMIC DNA]</scope>
    <source>
        <strain evidence="2 3">KC 17139</strain>
    </source>
</reference>
<dbReference type="InterPro" id="IPR003772">
    <property type="entry name" value="YceD"/>
</dbReference>
<sequence>MPPEFSRRLPLGLVGPGGRTESLAATPEECAALAARFHLLGIDSLAAELRLRPDSDGAVLAEGALTAEVTQACVVTLEPVPQRVEARLAFRLLSPGQEESDGPEDLDEIACPDGVADLGEAVAEQLALALDPYPRAPGAELPPEATESETGPFAALGRLKRPN</sequence>
<dbReference type="Pfam" id="PF02620">
    <property type="entry name" value="YceD"/>
    <property type="match status" value="1"/>
</dbReference>
<name>A0ABT1D6Z3_9PROT</name>
<evidence type="ECO:0000256" key="1">
    <source>
        <dbReference type="SAM" id="MobiDB-lite"/>
    </source>
</evidence>
<evidence type="ECO:0000313" key="2">
    <source>
        <dbReference type="EMBL" id="MCO6417698.1"/>
    </source>
</evidence>
<accession>A0ABT1D6Z3</accession>
<dbReference type="RefSeq" id="WP_252954335.1">
    <property type="nucleotide sequence ID" value="NZ_JAFIRR010000101.1"/>
</dbReference>
<organism evidence="2 3">
    <name type="scientific">Siccirubricoccus soli</name>
    <dbReference type="NCBI Taxonomy" id="2899147"/>
    <lineage>
        <taxon>Bacteria</taxon>
        <taxon>Pseudomonadati</taxon>
        <taxon>Pseudomonadota</taxon>
        <taxon>Alphaproteobacteria</taxon>
        <taxon>Acetobacterales</taxon>
        <taxon>Roseomonadaceae</taxon>
        <taxon>Siccirubricoccus</taxon>
    </lineage>
</organism>
<keyword evidence="3" id="KW-1185">Reference proteome</keyword>
<comment type="caution">
    <text evidence="2">The sequence shown here is derived from an EMBL/GenBank/DDBJ whole genome shotgun (WGS) entry which is preliminary data.</text>
</comment>
<dbReference type="Proteomes" id="UP001523392">
    <property type="component" value="Unassembled WGS sequence"/>
</dbReference>